<dbReference type="GO" id="GO:0006508">
    <property type="term" value="P:proteolysis"/>
    <property type="evidence" value="ECO:0007669"/>
    <property type="project" value="UniProtKB-KW"/>
</dbReference>
<protein>
    <recommendedName>
        <fullName evidence="10">Peptidase M43 pregnancy-associated plasma-A domain-containing protein</fullName>
    </recommendedName>
</protein>
<keyword evidence="7" id="KW-0482">Metalloprotease</keyword>
<evidence type="ECO:0000256" key="2">
    <source>
        <dbReference type="ARBA" id="ARBA00022670"/>
    </source>
</evidence>
<evidence type="ECO:0000256" key="5">
    <source>
        <dbReference type="ARBA" id="ARBA00022801"/>
    </source>
</evidence>
<dbReference type="InterPro" id="IPR024079">
    <property type="entry name" value="MetalloPept_cat_dom_sf"/>
</dbReference>
<dbReference type="EMBL" id="CP051143">
    <property type="protein sequence ID" value="QIX01862.1"/>
    <property type="molecule type" value="Genomic_DNA"/>
</dbReference>
<evidence type="ECO:0000256" key="8">
    <source>
        <dbReference type="ARBA" id="ARBA00023157"/>
    </source>
</evidence>
<evidence type="ECO:0000256" key="7">
    <source>
        <dbReference type="ARBA" id="ARBA00023049"/>
    </source>
</evidence>
<accession>A0A6H0Y4B3</accession>
<organism evidence="11 12">
    <name type="scientific">Peltaster fructicola</name>
    <dbReference type="NCBI Taxonomy" id="286661"/>
    <lineage>
        <taxon>Eukaryota</taxon>
        <taxon>Fungi</taxon>
        <taxon>Dikarya</taxon>
        <taxon>Ascomycota</taxon>
        <taxon>Pezizomycotina</taxon>
        <taxon>Dothideomycetes</taxon>
        <taxon>Dothideomycetes incertae sedis</taxon>
        <taxon>Peltaster</taxon>
    </lineage>
</organism>
<keyword evidence="12" id="KW-1185">Reference proteome</keyword>
<feature type="domain" description="Peptidase M43 pregnancy-associated plasma-A" evidence="10">
    <location>
        <begin position="163"/>
        <end position="305"/>
    </location>
</feature>
<keyword evidence="2" id="KW-0645">Protease</keyword>
<dbReference type="GO" id="GO:0046872">
    <property type="term" value="F:metal ion binding"/>
    <property type="evidence" value="ECO:0007669"/>
    <property type="project" value="UniProtKB-KW"/>
</dbReference>
<name>A0A6H0Y4B3_9PEZI</name>
<dbReference type="OrthoDB" id="536211at2759"/>
<keyword evidence="6" id="KW-0862">Zinc</keyword>
<dbReference type="Gene3D" id="3.40.390.10">
    <property type="entry name" value="Collagenase (Catalytic Domain)"/>
    <property type="match status" value="1"/>
</dbReference>
<dbReference type="CDD" id="cd04275">
    <property type="entry name" value="ZnMc_pappalysin_like"/>
    <property type="match status" value="1"/>
</dbReference>
<gene>
    <name evidence="11" type="ORF">AMS68_007379</name>
</gene>
<evidence type="ECO:0000256" key="6">
    <source>
        <dbReference type="ARBA" id="ARBA00022833"/>
    </source>
</evidence>
<evidence type="ECO:0000259" key="10">
    <source>
        <dbReference type="Pfam" id="PF05572"/>
    </source>
</evidence>
<evidence type="ECO:0000256" key="3">
    <source>
        <dbReference type="ARBA" id="ARBA00022723"/>
    </source>
</evidence>
<keyword evidence="4 9" id="KW-0732">Signal</keyword>
<dbReference type="PANTHER" id="PTHR47466:SF1">
    <property type="entry name" value="METALLOPROTEASE MEP1 (AFU_ORTHOLOGUE AFUA_1G07730)-RELATED"/>
    <property type="match status" value="1"/>
</dbReference>
<keyword evidence="3" id="KW-0479">Metal-binding</keyword>
<dbReference type="GO" id="GO:0008237">
    <property type="term" value="F:metallopeptidase activity"/>
    <property type="evidence" value="ECO:0007669"/>
    <property type="project" value="UniProtKB-KW"/>
</dbReference>
<evidence type="ECO:0000256" key="1">
    <source>
        <dbReference type="ARBA" id="ARBA00008721"/>
    </source>
</evidence>
<dbReference type="SUPFAM" id="SSF55486">
    <property type="entry name" value="Metalloproteases ('zincins'), catalytic domain"/>
    <property type="match status" value="1"/>
</dbReference>
<reference evidence="11 12" key="1">
    <citation type="journal article" date="2016" name="Sci. Rep.">
        <title>Peltaster fructicola genome reveals evolution from an invasive phytopathogen to an ectophytic parasite.</title>
        <authorList>
            <person name="Xu C."/>
            <person name="Chen H."/>
            <person name="Gleason M.L."/>
            <person name="Xu J.R."/>
            <person name="Liu H."/>
            <person name="Zhang R."/>
            <person name="Sun G."/>
        </authorList>
    </citation>
    <scope>NUCLEOTIDE SEQUENCE [LARGE SCALE GENOMIC DNA]</scope>
    <source>
        <strain evidence="11 12">LNHT1506</strain>
    </source>
</reference>
<evidence type="ECO:0000313" key="12">
    <source>
        <dbReference type="Proteomes" id="UP000503462"/>
    </source>
</evidence>
<dbReference type="AlphaFoldDB" id="A0A6H0Y4B3"/>
<dbReference type="InterPro" id="IPR008754">
    <property type="entry name" value="Peptidase_M43"/>
</dbReference>
<keyword evidence="5" id="KW-0378">Hydrolase</keyword>
<dbReference type="Pfam" id="PF05572">
    <property type="entry name" value="Peptidase_M43"/>
    <property type="match status" value="1"/>
</dbReference>
<dbReference type="Proteomes" id="UP000503462">
    <property type="component" value="Chromosome 5"/>
</dbReference>
<sequence>MRSFLAVALAFVGLAAAATNLAQPAQSVNTTHFTDPGTGKTFRHFDCGVTQGNATAELKSTLSQLHTRDLSGPSIGARDARYVGQRATAVTINTYFHVITKQASVGSITQSMVNQQLSALNTMYKPFGITFNLVATDFTANDAWAVAAGSDMDACKKALRKGKYADLNLYFHTDLDGGILGTCTLPTTVPKGAAATVYYSDGCNVQAETMPGGNIYGYSAGMTAVHETGHWLGLLHTFEGYSCTGTGDYIADTRVEATSTDGCPDSPAKNSCTNVAGVDPIHNVMDYSTDACYTGFTPGQISRVQTLWTQYRQGN</sequence>
<proteinExistence type="inferred from homology"/>
<evidence type="ECO:0000256" key="4">
    <source>
        <dbReference type="ARBA" id="ARBA00022729"/>
    </source>
</evidence>
<comment type="similarity">
    <text evidence="1">Belongs to the peptidase M43B family.</text>
</comment>
<keyword evidence="8" id="KW-1015">Disulfide bond</keyword>
<feature type="chain" id="PRO_5026014734" description="Peptidase M43 pregnancy-associated plasma-A domain-containing protein" evidence="9">
    <location>
        <begin position="18"/>
        <end position="315"/>
    </location>
</feature>
<evidence type="ECO:0000256" key="9">
    <source>
        <dbReference type="SAM" id="SignalP"/>
    </source>
</evidence>
<dbReference type="PANTHER" id="PTHR47466">
    <property type="match status" value="1"/>
</dbReference>
<feature type="signal peptide" evidence="9">
    <location>
        <begin position="1"/>
        <end position="17"/>
    </location>
</feature>
<evidence type="ECO:0000313" key="11">
    <source>
        <dbReference type="EMBL" id="QIX01862.1"/>
    </source>
</evidence>